<dbReference type="PANTHER" id="PTHR43611:SF3">
    <property type="entry name" value="FLAVIN MONONUCLEOTIDE HYDROLASE 1, CHLOROPLATIC"/>
    <property type="match status" value="1"/>
</dbReference>
<dbReference type="InterPro" id="IPR006439">
    <property type="entry name" value="HAD-SF_hydro_IA"/>
</dbReference>
<gene>
    <name evidence="1" type="ORF">GCM10009801_22570</name>
</gene>
<proteinExistence type="predicted"/>
<name>A0ABN2VWT7_9ACTN</name>
<dbReference type="Gene3D" id="1.10.150.240">
    <property type="entry name" value="Putative phosphatase, domain 2"/>
    <property type="match status" value="1"/>
</dbReference>
<dbReference type="PANTHER" id="PTHR43611">
    <property type="entry name" value="ALPHA-D-GLUCOSE 1-PHOSPHATE PHOSPHATASE"/>
    <property type="match status" value="1"/>
</dbReference>
<dbReference type="NCBIfam" id="TIGR01509">
    <property type="entry name" value="HAD-SF-IA-v3"/>
    <property type="match status" value="1"/>
</dbReference>
<accession>A0ABN2VWT7</accession>
<dbReference type="SFLD" id="SFLDS00003">
    <property type="entry name" value="Haloacid_Dehalogenase"/>
    <property type="match status" value="1"/>
</dbReference>
<dbReference type="SUPFAM" id="SSF56784">
    <property type="entry name" value="HAD-like"/>
    <property type="match status" value="1"/>
</dbReference>
<dbReference type="Gene3D" id="3.40.50.1000">
    <property type="entry name" value="HAD superfamily/HAD-like"/>
    <property type="match status" value="1"/>
</dbReference>
<dbReference type="Proteomes" id="UP001500016">
    <property type="component" value="Unassembled WGS sequence"/>
</dbReference>
<evidence type="ECO:0000313" key="1">
    <source>
        <dbReference type="EMBL" id="GAA2071187.1"/>
    </source>
</evidence>
<comment type="caution">
    <text evidence="1">The sequence shown here is derived from an EMBL/GenBank/DDBJ whole genome shotgun (WGS) entry which is preliminary data.</text>
</comment>
<dbReference type="InterPro" id="IPR036412">
    <property type="entry name" value="HAD-like_sf"/>
</dbReference>
<dbReference type="EMBL" id="BAAAPE010000007">
    <property type="protein sequence ID" value="GAA2071187.1"/>
    <property type="molecule type" value="Genomic_DNA"/>
</dbReference>
<dbReference type="InterPro" id="IPR023214">
    <property type="entry name" value="HAD_sf"/>
</dbReference>
<organism evidence="1 2">
    <name type="scientific">Streptomyces albiaxialis</name>
    <dbReference type="NCBI Taxonomy" id="329523"/>
    <lineage>
        <taxon>Bacteria</taxon>
        <taxon>Bacillati</taxon>
        <taxon>Actinomycetota</taxon>
        <taxon>Actinomycetes</taxon>
        <taxon>Kitasatosporales</taxon>
        <taxon>Streptomycetaceae</taxon>
        <taxon>Streptomyces</taxon>
    </lineage>
</organism>
<dbReference type="CDD" id="cd02603">
    <property type="entry name" value="HAD_sEH-N_like"/>
    <property type="match status" value="1"/>
</dbReference>
<dbReference type="SFLD" id="SFLDG01129">
    <property type="entry name" value="C1.5:_HAD__Beta-PGM__Phosphata"/>
    <property type="match status" value="1"/>
</dbReference>
<reference evidence="1 2" key="1">
    <citation type="journal article" date="2019" name="Int. J. Syst. Evol. Microbiol.">
        <title>The Global Catalogue of Microorganisms (GCM) 10K type strain sequencing project: providing services to taxonomists for standard genome sequencing and annotation.</title>
        <authorList>
            <consortium name="The Broad Institute Genomics Platform"/>
            <consortium name="The Broad Institute Genome Sequencing Center for Infectious Disease"/>
            <person name="Wu L."/>
            <person name="Ma J."/>
        </authorList>
    </citation>
    <scope>NUCLEOTIDE SEQUENCE [LARGE SCALE GENOMIC DNA]</scope>
    <source>
        <strain evidence="1 2">JCM 15478</strain>
    </source>
</reference>
<evidence type="ECO:0008006" key="3">
    <source>
        <dbReference type="Google" id="ProtNLM"/>
    </source>
</evidence>
<dbReference type="InterPro" id="IPR023198">
    <property type="entry name" value="PGP-like_dom2"/>
</dbReference>
<keyword evidence="2" id="KW-1185">Reference proteome</keyword>
<evidence type="ECO:0000313" key="2">
    <source>
        <dbReference type="Proteomes" id="UP001500016"/>
    </source>
</evidence>
<dbReference type="Pfam" id="PF00702">
    <property type="entry name" value="Hydrolase"/>
    <property type="match status" value="1"/>
</dbReference>
<sequence>MSGPARGATPVVLLDIGGVLVPNTVPGLTARWSAELGLSEREFLTALFEGSDEQVGVGRVTEPEWWEVVRGRLGVSAATAAEIEREMTTPYPYDATLLACLRGLRERGAARTGLLSNAWPHARRLVEASGALDAVEDVVLSCEAGCAKPDPRVYALALRRVGGPEAPRAALFVDDTPANVEAARELGMRGHVHTDAESTARRIAAFVEGDGLGGEERE</sequence>
<dbReference type="RefSeq" id="WP_344526762.1">
    <property type="nucleotide sequence ID" value="NZ_BAAAPE010000007.1"/>
</dbReference>
<protein>
    <recommendedName>
        <fullName evidence="3">Hydrolase</fullName>
    </recommendedName>
</protein>